<dbReference type="GO" id="GO:0042301">
    <property type="term" value="F:phosphate ion binding"/>
    <property type="evidence" value="ECO:0007669"/>
    <property type="project" value="UniProtKB-UniRule"/>
</dbReference>
<feature type="chain" id="PRO_5027154825" description="Phosphate-binding protein" evidence="4">
    <location>
        <begin position="34"/>
        <end position="335"/>
    </location>
</feature>
<dbReference type="AlphaFoldDB" id="A0A0S4LB53"/>
<evidence type="ECO:0000256" key="2">
    <source>
        <dbReference type="ARBA" id="ARBA00022448"/>
    </source>
</evidence>
<reference evidence="6 7" key="1">
    <citation type="submission" date="2015-10" db="EMBL/GenBank/DDBJ databases">
        <authorList>
            <person name="Gilbert D.G."/>
        </authorList>
    </citation>
    <scope>NUCLEOTIDE SEQUENCE [LARGE SCALE GENOMIC DNA]</scope>
    <source>
        <strain evidence="6">COMA1</strain>
    </source>
</reference>
<sequence length="335" mass="36210">MKGLAMKISTTRSGLSCFVLFGALVSAIPSVYADDAIVLDPALKGYVKVTGVTGNVNSIGSDTLNNLMTLWAEGFRKQYPNVKIQIEGKGSSTAPPALIEGTAQLGPMSRAMKSTEVDSFERKFRYKPTAFPVAIDALAVYVNKDNSVQGLTMAQVDAIFSKTRRFGAQQNIERWGQLGITGEVAASPISIYGRNSASGTYGFFKEFALKNGDYKDEVKEQPGSASVVQGITEDQAGIGYSGIGYLTSGVRVLPLAEKEGAPFVAPTQTNAMNGSYPLWRHLLVYVNKAPNKPLDPLVKEFIKFIYSKEGQAVVIKDGFFPLPQSVIEKELPKVE</sequence>
<proteinExistence type="inferred from homology"/>
<dbReference type="InterPro" id="IPR024370">
    <property type="entry name" value="PBP_domain"/>
</dbReference>
<evidence type="ECO:0000256" key="3">
    <source>
        <dbReference type="ARBA" id="ARBA00022729"/>
    </source>
</evidence>
<dbReference type="PANTHER" id="PTHR30570">
    <property type="entry name" value="PERIPLASMIC PHOSPHATE BINDING COMPONENT OF PHOSPHATE ABC TRANSPORTER"/>
    <property type="match status" value="1"/>
</dbReference>
<organism evidence="6 7">
    <name type="scientific">Candidatus Nitrospira nitrosa</name>
    <dbReference type="NCBI Taxonomy" id="1742972"/>
    <lineage>
        <taxon>Bacteria</taxon>
        <taxon>Pseudomonadati</taxon>
        <taxon>Nitrospirota</taxon>
        <taxon>Nitrospiria</taxon>
        <taxon>Nitrospirales</taxon>
        <taxon>Nitrospiraceae</taxon>
        <taxon>Nitrospira</taxon>
    </lineage>
</organism>
<keyword evidence="7" id="KW-1185">Reference proteome</keyword>
<protein>
    <recommendedName>
        <fullName evidence="4">Phosphate-binding protein</fullName>
    </recommendedName>
</protein>
<keyword evidence="2 4" id="KW-0813">Transport</keyword>
<comment type="similarity">
    <text evidence="1 4">Belongs to the PstS family.</text>
</comment>
<name>A0A0S4LB53_9BACT</name>
<evidence type="ECO:0000313" key="7">
    <source>
        <dbReference type="Proteomes" id="UP000199032"/>
    </source>
</evidence>
<keyword evidence="4" id="KW-0592">Phosphate transport</keyword>
<evidence type="ECO:0000256" key="1">
    <source>
        <dbReference type="ARBA" id="ARBA00008725"/>
    </source>
</evidence>
<dbReference type="STRING" id="1742972.COMA1_11477"/>
<dbReference type="Pfam" id="PF12849">
    <property type="entry name" value="PBP_like_2"/>
    <property type="match status" value="1"/>
</dbReference>
<dbReference type="Gene3D" id="3.40.190.10">
    <property type="entry name" value="Periplasmic binding protein-like II"/>
    <property type="match status" value="2"/>
</dbReference>
<keyword evidence="3 4" id="KW-0732">Signal</keyword>
<dbReference type="PANTHER" id="PTHR30570:SF6">
    <property type="entry name" value="PHOSPHATE-BINDING PROTEIN PSTS"/>
    <property type="match status" value="1"/>
</dbReference>
<dbReference type="GO" id="GO:0006817">
    <property type="term" value="P:phosphate ion transport"/>
    <property type="evidence" value="ECO:0007669"/>
    <property type="project" value="UniProtKB-UniRule"/>
</dbReference>
<comment type="function">
    <text evidence="4">Involved in the system for phosphate transport across the cytoplasmic membrane.</text>
</comment>
<dbReference type="InterPro" id="IPR050811">
    <property type="entry name" value="Phosphate_ABC_transporter"/>
</dbReference>
<dbReference type="EMBL" id="CZQA01000001">
    <property type="protein sequence ID" value="CUS34025.1"/>
    <property type="molecule type" value="Genomic_DNA"/>
</dbReference>
<dbReference type="InterPro" id="IPR011862">
    <property type="entry name" value="Phos-bd"/>
</dbReference>
<gene>
    <name evidence="6" type="primary">pstS</name>
    <name evidence="6" type="ORF">COMA1_11477</name>
</gene>
<feature type="domain" description="PBP" evidence="5">
    <location>
        <begin position="53"/>
        <end position="309"/>
    </location>
</feature>
<evidence type="ECO:0000313" key="6">
    <source>
        <dbReference type="EMBL" id="CUS34025.1"/>
    </source>
</evidence>
<dbReference type="SUPFAM" id="SSF53850">
    <property type="entry name" value="Periplasmic binding protein-like II"/>
    <property type="match status" value="1"/>
</dbReference>
<dbReference type="Proteomes" id="UP000199032">
    <property type="component" value="Unassembled WGS sequence"/>
</dbReference>
<evidence type="ECO:0000256" key="4">
    <source>
        <dbReference type="RuleBase" id="RU367119"/>
    </source>
</evidence>
<feature type="signal peptide" evidence="4">
    <location>
        <begin position="1"/>
        <end position="33"/>
    </location>
</feature>
<accession>A0A0S4LB53</accession>
<dbReference type="NCBIfam" id="TIGR02136">
    <property type="entry name" value="ptsS_2"/>
    <property type="match status" value="1"/>
</dbReference>
<dbReference type="CDD" id="cd13653">
    <property type="entry name" value="PBP2_phosphate_like_1"/>
    <property type="match status" value="1"/>
</dbReference>
<evidence type="ECO:0000259" key="5">
    <source>
        <dbReference type="Pfam" id="PF12849"/>
    </source>
</evidence>